<dbReference type="PROSITE" id="PS50181">
    <property type="entry name" value="FBOX"/>
    <property type="match status" value="1"/>
</dbReference>
<dbReference type="InterPro" id="IPR056021">
    <property type="entry name" value="DUF7600"/>
</dbReference>
<dbReference type="Proteomes" id="UP001322138">
    <property type="component" value="Unassembled WGS sequence"/>
</dbReference>
<proteinExistence type="predicted"/>
<organism evidence="2 3">
    <name type="scientific">Podospora bellae-mahoneyi</name>
    <dbReference type="NCBI Taxonomy" id="2093777"/>
    <lineage>
        <taxon>Eukaryota</taxon>
        <taxon>Fungi</taxon>
        <taxon>Dikarya</taxon>
        <taxon>Ascomycota</taxon>
        <taxon>Pezizomycotina</taxon>
        <taxon>Sordariomycetes</taxon>
        <taxon>Sordariomycetidae</taxon>
        <taxon>Sordariales</taxon>
        <taxon>Podosporaceae</taxon>
        <taxon>Podospora</taxon>
    </lineage>
</organism>
<dbReference type="InterPro" id="IPR036047">
    <property type="entry name" value="F-box-like_dom_sf"/>
</dbReference>
<dbReference type="SUPFAM" id="SSF81383">
    <property type="entry name" value="F-box domain"/>
    <property type="match status" value="1"/>
</dbReference>
<evidence type="ECO:0000313" key="2">
    <source>
        <dbReference type="EMBL" id="KAK4642875.1"/>
    </source>
</evidence>
<dbReference type="EMBL" id="JAFFGZ010000006">
    <property type="protein sequence ID" value="KAK4642875.1"/>
    <property type="molecule type" value="Genomic_DNA"/>
</dbReference>
<sequence>MSPIIFTCPLCGWRIYEPSATSSWMNEFRGLYLCSTEKKITLTGVGLYSDPEGGVFIAPPNTASRYDDDGYNISEQDQFGTWGYAVNNRRGFPMHDACWKLLEEAIHPEPVPLDRLFDVLDSLISAMYGKLDWGYKECCPPDGCAVKQSFPWEGVADSRQVTAPPFSSDPFSIDVDQILSRRFGTCEVPAPPANISSGPISRNDPFLSLPEELCTAIAFYLPTQDALHARLASRSFWHLFDCQQFWASRFIGRNSDLSWLFEVRRHPYRGARDWRWLYHQITDKDNNWNELIRGALHNRQHIWLSVLPIVEILELRLTPKVAVAEGDEQVVPKPGFNLRVGGTAAEHSDIWSPLKPGCRRRYKQYLPIPQERARISASTIMAGSFTYIAGLSVVSDSQTVKVGYIGPKEKERSIELDASKLRVSKVAVGLRGIHALLFADSTSSAPWLGDPDDAAITTRLGNVADIAALEVWSDGFRLVEIAIVKKEDADCSDVENNIILRNSAVWYPDIPPAHLNLNEEFFFPAQSYTQGFKPLFWTHFGGPGGIYLKDLHRISWSTADEIMAFEFQNEDVPLDCRMFGRAPLPDSDDEDNLDIFDIDGPGGERITAIEISQKYYKEDGERWLMSEGALALFKVCCTPAATAHSTLLESVFTNRGRYYQFEDEPKPRSWNVKTKLFTSPPGYIITGFYGAQFQGLVALGVITELEP</sequence>
<dbReference type="Gene3D" id="1.20.1280.50">
    <property type="match status" value="1"/>
</dbReference>
<evidence type="ECO:0000259" key="1">
    <source>
        <dbReference type="PROSITE" id="PS50181"/>
    </source>
</evidence>
<reference evidence="2 3" key="1">
    <citation type="journal article" date="2023" name="bioRxiv">
        <title>High-quality genome assemblies of four members of thePodospora anserinaspecies complex.</title>
        <authorList>
            <person name="Ament-Velasquez S.L."/>
            <person name="Vogan A.A."/>
            <person name="Wallerman O."/>
            <person name="Hartmann F."/>
            <person name="Gautier V."/>
            <person name="Silar P."/>
            <person name="Giraud T."/>
            <person name="Johannesson H."/>
        </authorList>
    </citation>
    <scope>NUCLEOTIDE SEQUENCE [LARGE SCALE GENOMIC DNA]</scope>
    <source>
        <strain evidence="2 3">CBS 112042</strain>
    </source>
</reference>
<dbReference type="Pfam" id="PF24539">
    <property type="entry name" value="DUF7600"/>
    <property type="match status" value="1"/>
</dbReference>
<feature type="domain" description="F-box" evidence="1">
    <location>
        <begin position="203"/>
        <end position="249"/>
    </location>
</feature>
<dbReference type="RefSeq" id="XP_062731851.1">
    <property type="nucleotide sequence ID" value="XM_062881198.1"/>
</dbReference>
<name>A0ABR0FIQ6_9PEZI</name>
<dbReference type="GeneID" id="87900680"/>
<evidence type="ECO:0000313" key="3">
    <source>
        <dbReference type="Proteomes" id="UP001322138"/>
    </source>
</evidence>
<accession>A0ABR0FIQ6</accession>
<dbReference type="InterPro" id="IPR001810">
    <property type="entry name" value="F-box_dom"/>
</dbReference>
<keyword evidence="3" id="KW-1185">Reference proteome</keyword>
<protein>
    <recommendedName>
        <fullName evidence="1">F-box domain-containing protein</fullName>
    </recommendedName>
</protein>
<gene>
    <name evidence="2" type="ORF">QC761_607670</name>
</gene>
<comment type="caution">
    <text evidence="2">The sequence shown here is derived from an EMBL/GenBank/DDBJ whole genome shotgun (WGS) entry which is preliminary data.</text>
</comment>